<feature type="transmembrane region" description="Helical" evidence="7">
    <location>
        <begin position="118"/>
        <end position="138"/>
    </location>
</feature>
<keyword evidence="7" id="KW-0406">Ion transport</keyword>
<feature type="transmembrane region" description="Helical" evidence="7">
    <location>
        <begin position="498"/>
        <end position="521"/>
    </location>
</feature>
<dbReference type="GO" id="GO:0005381">
    <property type="term" value="F:iron ion transmembrane transporter activity"/>
    <property type="evidence" value="ECO:0007669"/>
    <property type="project" value="UniProtKB-UniRule"/>
</dbReference>
<accession>A0AAD4QY37</accession>
<dbReference type="InterPro" id="IPR036259">
    <property type="entry name" value="MFS_trans_sf"/>
</dbReference>
<feature type="transmembrane region" description="Helical" evidence="7">
    <location>
        <begin position="58"/>
        <end position="76"/>
    </location>
</feature>
<comment type="similarity">
    <text evidence="2 7">Belongs to the ferroportin (FP) (TC 2.A.100) family. SLC40A subfamily.</text>
</comment>
<evidence type="ECO:0000256" key="7">
    <source>
        <dbReference type="RuleBase" id="RU365065"/>
    </source>
</evidence>
<comment type="caution">
    <text evidence="8">The sequence shown here is derived from an EMBL/GenBank/DDBJ whole genome shotgun (WGS) entry which is preliminary data.</text>
</comment>
<keyword evidence="5 7" id="KW-1133">Transmembrane helix</keyword>
<proteinExistence type="inferred from homology"/>
<comment type="caution">
    <text evidence="7">Lacks conserved residue(s) required for the propagation of feature annotation.</text>
</comment>
<comment type="subcellular location">
    <subcellularLocation>
        <location evidence="1 7">Membrane</location>
        <topology evidence="1 7">Multi-pass membrane protein</topology>
    </subcellularLocation>
</comment>
<keyword evidence="3 7" id="KW-0813">Transport</keyword>
<dbReference type="PANTHER" id="PTHR11660">
    <property type="entry name" value="SOLUTE CARRIER FAMILY 40 MEMBER"/>
    <property type="match status" value="1"/>
</dbReference>
<protein>
    <recommendedName>
        <fullName evidence="7">Solute carrier family 40 member</fullName>
    </recommendedName>
</protein>
<keyword evidence="6 7" id="KW-0472">Membrane</keyword>
<keyword evidence="4 7" id="KW-0812">Transmembrane</keyword>
<feature type="transmembrane region" description="Helical" evidence="7">
    <location>
        <begin position="286"/>
        <end position="308"/>
    </location>
</feature>
<gene>
    <name evidence="8" type="ORF">DdX_14992</name>
</gene>
<dbReference type="EMBL" id="JAKKPZ010000085">
    <property type="protein sequence ID" value="KAI1703257.1"/>
    <property type="molecule type" value="Genomic_DNA"/>
</dbReference>
<dbReference type="AlphaFoldDB" id="A0AAD4QY37"/>
<name>A0AAD4QY37_9BILA</name>
<feature type="transmembrane region" description="Helical" evidence="7">
    <location>
        <begin position="353"/>
        <end position="372"/>
    </location>
</feature>
<feature type="transmembrane region" description="Helical" evidence="7">
    <location>
        <begin position="88"/>
        <end position="106"/>
    </location>
</feature>
<reference evidence="8" key="1">
    <citation type="submission" date="2022-01" db="EMBL/GenBank/DDBJ databases">
        <title>Genome Sequence Resource for Two Populations of Ditylenchus destructor, the Migratory Endoparasitic Phytonematode.</title>
        <authorList>
            <person name="Zhang H."/>
            <person name="Lin R."/>
            <person name="Xie B."/>
        </authorList>
    </citation>
    <scope>NUCLEOTIDE SEQUENCE</scope>
    <source>
        <strain evidence="8">BazhouSP</strain>
    </source>
</reference>
<evidence type="ECO:0000313" key="8">
    <source>
        <dbReference type="EMBL" id="KAI1703257.1"/>
    </source>
</evidence>
<dbReference type="Pfam" id="PF06963">
    <property type="entry name" value="FPN1"/>
    <property type="match status" value="1"/>
</dbReference>
<evidence type="ECO:0000313" key="9">
    <source>
        <dbReference type="Proteomes" id="UP001201812"/>
    </source>
</evidence>
<dbReference type="Proteomes" id="UP001201812">
    <property type="component" value="Unassembled WGS sequence"/>
</dbReference>
<feature type="transmembrane region" description="Helical" evidence="7">
    <location>
        <begin position="430"/>
        <end position="450"/>
    </location>
</feature>
<dbReference type="InterPro" id="IPR009716">
    <property type="entry name" value="Ferroportin-1"/>
</dbReference>
<feature type="transmembrane region" description="Helical" evidence="7">
    <location>
        <begin position="320"/>
        <end position="341"/>
    </location>
</feature>
<evidence type="ECO:0000256" key="3">
    <source>
        <dbReference type="ARBA" id="ARBA00022448"/>
    </source>
</evidence>
<feature type="transmembrane region" description="Helical" evidence="7">
    <location>
        <begin position="21"/>
        <end position="46"/>
    </location>
</feature>
<sequence length="533" mass="58916">MALEKIKETFVNKYWPDRPFRLIYFGYLLSCIGDKLWWFAMIILFVDLGGMRLVSANQLFEALSIVLLSTSIGKWLDNSDRRRGVHILLAVNNLSIALAAVLLLTSLSLNSSTSLGSLAYYVCIILAMIICAISRCAAEGQTMTLTKDWVVLMAKKDEIDTLSRRNASMTAIMQFSSVVAPFISGQVLVLLGHRMACISLAAWNLLSWAVERRIYSQVYAEVDTLREKSPYIPDISIIANQQQCEFLPNAYNSEPASTSALPTRDHVLKWLRQMLKALKSYYNQSVFPAAISLALLFLTVLGLGGIAISYGKSQNIPDNLLGFLQSAGSLLSLCGAFSYTLLEQRIGVNKTGIVGLAIQQFFLSWCLISVWLPGSPMDLRGYFSTESPGIETSLNNTTANEALPLPNSIIYAIHKNITHPASEKLTEKPMLSIMVFFCGMVLSRIGLWIADLSIIQIMQQAVAEEERNTIFGVQNAANQLFSILKDVAAIALPDPRTFGLLIVASVICVGMGSVSYCYYLVRLRKKPKGNRNA</sequence>
<evidence type="ECO:0000256" key="1">
    <source>
        <dbReference type="ARBA" id="ARBA00004141"/>
    </source>
</evidence>
<evidence type="ECO:0000256" key="2">
    <source>
        <dbReference type="ARBA" id="ARBA00006279"/>
    </source>
</evidence>
<comment type="function">
    <text evidence="7">May be involved in iron transport and iron homeostasis.</text>
</comment>
<evidence type="ECO:0000256" key="4">
    <source>
        <dbReference type="ARBA" id="ARBA00022692"/>
    </source>
</evidence>
<evidence type="ECO:0000256" key="5">
    <source>
        <dbReference type="ARBA" id="ARBA00022989"/>
    </source>
</evidence>
<organism evidence="8 9">
    <name type="scientific">Ditylenchus destructor</name>
    <dbReference type="NCBI Taxonomy" id="166010"/>
    <lineage>
        <taxon>Eukaryota</taxon>
        <taxon>Metazoa</taxon>
        <taxon>Ecdysozoa</taxon>
        <taxon>Nematoda</taxon>
        <taxon>Chromadorea</taxon>
        <taxon>Rhabditida</taxon>
        <taxon>Tylenchina</taxon>
        <taxon>Tylenchomorpha</taxon>
        <taxon>Sphaerularioidea</taxon>
        <taxon>Anguinidae</taxon>
        <taxon>Anguininae</taxon>
        <taxon>Ditylenchus</taxon>
    </lineage>
</organism>
<dbReference type="PANTHER" id="PTHR11660:SF57">
    <property type="entry name" value="SOLUTE CARRIER FAMILY 40 MEMBER"/>
    <property type="match status" value="1"/>
</dbReference>
<dbReference type="Gene3D" id="1.20.1250.20">
    <property type="entry name" value="MFS general substrate transporter like domains"/>
    <property type="match status" value="1"/>
</dbReference>
<evidence type="ECO:0000256" key="6">
    <source>
        <dbReference type="ARBA" id="ARBA00023136"/>
    </source>
</evidence>
<dbReference type="GO" id="GO:0016020">
    <property type="term" value="C:membrane"/>
    <property type="evidence" value="ECO:0007669"/>
    <property type="project" value="UniProtKB-SubCell"/>
</dbReference>
<dbReference type="SUPFAM" id="SSF103473">
    <property type="entry name" value="MFS general substrate transporter"/>
    <property type="match status" value="1"/>
</dbReference>
<keyword evidence="9" id="KW-1185">Reference proteome</keyword>